<dbReference type="Gene3D" id="3.30.200.20">
    <property type="entry name" value="Phosphorylase Kinase, domain 1"/>
    <property type="match status" value="1"/>
</dbReference>
<keyword evidence="2 5" id="KW-0547">Nucleotide-binding</keyword>
<protein>
    <recommendedName>
        <fullName evidence="7">Protein kinase domain-containing protein</fullName>
    </recommendedName>
</protein>
<reference evidence="8 9" key="1">
    <citation type="submission" date="2016-05" db="EMBL/GenBank/DDBJ databases">
        <authorList>
            <person name="Gu J."/>
        </authorList>
    </citation>
    <scope>NUCLEOTIDE SEQUENCE [LARGE SCALE GENOMIC DNA]</scope>
    <source>
        <strain evidence="8 9">ACCC40021</strain>
    </source>
</reference>
<dbReference type="Gene3D" id="1.10.510.10">
    <property type="entry name" value="Transferase(Phosphotransferase) domain 1"/>
    <property type="match status" value="1"/>
</dbReference>
<dbReference type="SUPFAM" id="SSF56112">
    <property type="entry name" value="Protein kinase-like (PK-like)"/>
    <property type="match status" value="1"/>
</dbReference>
<feature type="domain" description="Protein kinase" evidence="7">
    <location>
        <begin position="15"/>
        <end position="275"/>
    </location>
</feature>
<dbReference type="InterPro" id="IPR000719">
    <property type="entry name" value="Prot_kinase_dom"/>
</dbReference>
<organism evidence="8 9">
    <name type="scientific">Streptomyces alfalfae</name>
    <dbReference type="NCBI Taxonomy" id="1642299"/>
    <lineage>
        <taxon>Bacteria</taxon>
        <taxon>Bacillati</taxon>
        <taxon>Actinomycetota</taxon>
        <taxon>Actinomycetes</taxon>
        <taxon>Kitasatosporales</taxon>
        <taxon>Streptomycetaceae</taxon>
        <taxon>Streptomyces</taxon>
    </lineage>
</organism>
<feature type="region of interest" description="Disordered" evidence="6">
    <location>
        <begin position="302"/>
        <end position="336"/>
    </location>
</feature>
<proteinExistence type="predicted"/>
<evidence type="ECO:0000313" key="9">
    <source>
        <dbReference type="Proteomes" id="UP000187191"/>
    </source>
</evidence>
<evidence type="ECO:0000256" key="3">
    <source>
        <dbReference type="ARBA" id="ARBA00022777"/>
    </source>
</evidence>
<dbReference type="CDD" id="cd14014">
    <property type="entry name" value="STKc_PknB_like"/>
    <property type="match status" value="1"/>
</dbReference>
<dbReference type="InterPro" id="IPR017441">
    <property type="entry name" value="Protein_kinase_ATP_BS"/>
</dbReference>
<dbReference type="PROSITE" id="PS00107">
    <property type="entry name" value="PROTEIN_KINASE_ATP"/>
    <property type="match status" value="1"/>
</dbReference>
<keyword evidence="3" id="KW-0418">Kinase</keyword>
<dbReference type="PROSITE" id="PS50011">
    <property type="entry name" value="PROTEIN_KINASE_DOM"/>
    <property type="match status" value="1"/>
</dbReference>
<keyword evidence="9" id="KW-1185">Reference proteome</keyword>
<dbReference type="Proteomes" id="UP000187191">
    <property type="component" value="Chromosome"/>
</dbReference>
<dbReference type="InterPro" id="IPR011009">
    <property type="entry name" value="Kinase-like_dom_sf"/>
</dbReference>
<evidence type="ECO:0000256" key="5">
    <source>
        <dbReference type="PROSITE-ProRule" id="PRU10141"/>
    </source>
</evidence>
<keyword evidence="1" id="KW-0808">Transferase</keyword>
<name>A0ABM6H1Z9_9ACTN</name>
<dbReference type="PANTHER" id="PTHR43289:SF34">
    <property type="entry name" value="SERINE_THREONINE-PROTEIN KINASE YBDM-RELATED"/>
    <property type="match status" value="1"/>
</dbReference>
<evidence type="ECO:0000256" key="2">
    <source>
        <dbReference type="ARBA" id="ARBA00022741"/>
    </source>
</evidence>
<dbReference type="PANTHER" id="PTHR43289">
    <property type="entry name" value="MITOGEN-ACTIVATED PROTEIN KINASE KINASE KINASE 20-RELATED"/>
    <property type="match status" value="1"/>
</dbReference>
<evidence type="ECO:0000256" key="6">
    <source>
        <dbReference type="SAM" id="MobiDB-lite"/>
    </source>
</evidence>
<gene>
    <name evidence="8" type="ORF">A7J05_35535</name>
</gene>
<feature type="binding site" evidence="5">
    <location>
        <position position="43"/>
    </location>
    <ligand>
        <name>ATP</name>
        <dbReference type="ChEBI" id="CHEBI:30616"/>
    </ligand>
</feature>
<dbReference type="Pfam" id="PF00069">
    <property type="entry name" value="Pkinase"/>
    <property type="match status" value="1"/>
</dbReference>
<sequence length="350" mass="36533">MHLSELLEPQRTGPFRTFAVLGEGGMGRVLLGVSPDGRLVAVKQVHADLADDDGFRARFRREVAASRRVSGAYTASVLDADADAPVPWLASAFVPGPTLSQVLEAVRTLPVPSVRQLAGGLAQALADIHRAGLIHRGLKPSNVLLAEDGVRVIDFGIARATEGQTALTHAGAVLGSPPFMSPEQVHGRAPTPASDVFSLGATLFMACTGVPPFQADSVPGILYKVAHSEPDLSALPPELHGIIAPCLSKSEESRPSPAELLALIGPIAPTTRPWPAEVHRISVAQRAEIDRLVGLRDHTASAAAAPRAVPPPPDSAPPAVPPAPVAGPVAKTGPARRRRASWLVAGVFWS</sequence>
<keyword evidence="4 5" id="KW-0067">ATP-binding</keyword>
<evidence type="ECO:0000259" key="7">
    <source>
        <dbReference type="PROSITE" id="PS50011"/>
    </source>
</evidence>
<dbReference type="RefSeq" id="WP_076688166.1">
    <property type="nucleotide sequence ID" value="NZ_CP015588.1"/>
</dbReference>
<evidence type="ECO:0000313" key="8">
    <source>
        <dbReference type="EMBL" id="APY90268.1"/>
    </source>
</evidence>
<feature type="compositionally biased region" description="Pro residues" evidence="6">
    <location>
        <begin position="308"/>
        <end position="325"/>
    </location>
</feature>
<evidence type="ECO:0000256" key="4">
    <source>
        <dbReference type="ARBA" id="ARBA00022840"/>
    </source>
</evidence>
<dbReference type="EMBL" id="CP015588">
    <property type="protein sequence ID" value="APY90268.1"/>
    <property type="molecule type" value="Genomic_DNA"/>
</dbReference>
<evidence type="ECO:0000256" key="1">
    <source>
        <dbReference type="ARBA" id="ARBA00022679"/>
    </source>
</evidence>
<accession>A0ABM6H1Z9</accession>